<dbReference type="GO" id="GO:0016491">
    <property type="term" value="F:oxidoreductase activity"/>
    <property type="evidence" value="ECO:0007669"/>
    <property type="project" value="UniProtKB-KW"/>
</dbReference>
<keyword evidence="4" id="KW-1185">Reference proteome</keyword>
<organism evidence="3 4">
    <name type="scientific">Calocera cornea HHB12733</name>
    <dbReference type="NCBI Taxonomy" id="1353952"/>
    <lineage>
        <taxon>Eukaryota</taxon>
        <taxon>Fungi</taxon>
        <taxon>Dikarya</taxon>
        <taxon>Basidiomycota</taxon>
        <taxon>Agaricomycotina</taxon>
        <taxon>Dacrymycetes</taxon>
        <taxon>Dacrymycetales</taxon>
        <taxon>Dacrymycetaceae</taxon>
        <taxon>Calocera</taxon>
    </lineage>
</organism>
<dbReference type="Proteomes" id="UP000076842">
    <property type="component" value="Unassembled WGS sequence"/>
</dbReference>
<feature type="domain" description="NADP-dependent oxidoreductase" evidence="2">
    <location>
        <begin position="22"/>
        <end position="324"/>
    </location>
</feature>
<dbReference type="OrthoDB" id="37537at2759"/>
<keyword evidence="1" id="KW-0560">Oxidoreductase</keyword>
<proteinExistence type="predicted"/>
<name>A0A165GKV5_9BASI</name>
<protein>
    <submittedName>
        <fullName evidence="3">Aldo/keto reductase</fullName>
    </submittedName>
</protein>
<dbReference type="GO" id="GO:0005737">
    <property type="term" value="C:cytoplasm"/>
    <property type="evidence" value="ECO:0007669"/>
    <property type="project" value="TreeGrafter"/>
</dbReference>
<accession>A0A165GKV5</accession>
<dbReference type="Pfam" id="PF00248">
    <property type="entry name" value="Aldo_ket_red"/>
    <property type="match status" value="1"/>
</dbReference>
<evidence type="ECO:0000313" key="4">
    <source>
        <dbReference type="Proteomes" id="UP000076842"/>
    </source>
</evidence>
<evidence type="ECO:0000259" key="2">
    <source>
        <dbReference type="Pfam" id="PF00248"/>
    </source>
</evidence>
<dbReference type="InParanoid" id="A0A165GKV5"/>
<dbReference type="InterPro" id="IPR050791">
    <property type="entry name" value="Aldo-Keto_reductase"/>
</dbReference>
<dbReference type="InterPro" id="IPR023210">
    <property type="entry name" value="NADP_OxRdtase_dom"/>
</dbReference>
<dbReference type="AlphaFoldDB" id="A0A165GKV5"/>
<dbReference type="SUPFAM" id="SSF51430">
    <property type="entry name" value="NAD(P)-linked oxidoreductase"/>
    <property type="match status" value="1"/>
</dbReference>
<dbReference type="PANTHER" id="PTHR43625">
    <property type="entry name" value="AFLATOXIN B1 ALDEHYDE REDUCTASE"/>
    <property type="match status" value="1"/>
</dbReference>
<dbReference type="STRING" id="1353952.A0A165GKV5"/>
<reference evidence="3 4" key="1">
    <citation type="journal article" date="2016" name="Mol. Biol. Evol.">
        <title>Comparative Genomics of Early-Diverging Mushroom-Forming Fungi Provides Insights into the Origins of Lignocellulose Decay Capabilities.</title>
        <authorList>
            <person name="Nagy L.G."/>
            <person name="Riley R."/>
            <person name="Tritt A."/>
            <person name="Adam C."/>
            <person name="Daum C."/>
            <person name="Floudas D."/>
            <person name="Sun H."/>
            <person name="Yadav J.S."/>
            <person name="Pangilinan J."/>
            <person name="Larsson K.H."/>
            <person name="Matsuura K."/>
            <person name="Barry K."/>
            <person name="Labutti K."/>
            <person name="Kuo R."/>
            <person name="Ohm R.A."/>
            <person name="Bhattacharya S.S."/>
            <person name="Shirouzu T."/>
            <person name="Yoshinaga Y."/>
            <person name="Martin F.M."/>
            <person name="Grigoriev I.V."/>
            <person name="Hibbett D.S."/>
        </authorList>
    </citation>
    <scope>NUCLEOTIDE SEQUENCE [LARGE SCALE GENOMIC DNA]</scope>
    <source>
        <strain evidence="3 4">HHB12733</strain>
    </source>
</reference>
<gene>
    <name evidence="3" type="ORF">CALCODRAFT_468824</name>
</gene>
<dbReference type="Gene3D" id="3.20.20.100">
    <property type="entry name" value="NADP-dependent oxidoreductase domain"/>
    <property type="match status" value="1"/>
</dbReference>
<dbReference type="EMBL" id="KV423954">
    <property type="protein sequence ID" value="KZT58199.1"/>
    <property type="molecule type" value="Genomic_DNA"/>
</dbReference>
<dbReference type="InterPro" id="IPR036812">
    <property type="entry name" value="NAD(P)_OxRdtase_dom_sf"/>
</dbReference>
<evidence type="ECO:0000313" key="3">
    <source>
        <dbReference type="EMBL" id="KZT58199.1"/>
    </source>
</evidence>
<dbReference type="PANTHER" id="PTHR43625:SF40">
    <property type="entry name" value="ALDO-KETO REDUCTASE YAKC [NADP(+)]"/>
    <property type="match status" value="1"/>
</dbReference>
<sequence length="353" mass="38158">MSAAPIPAPPPLRTISGDPVSPLGFGAMSLGAYAYKGNRRTQEEQFALLDRAYSLGCRLWDTANIYGTSESTIGAYLAQHPQCRPHIFLATKFGYMVRTTPAGELEAVFDASPANVRKSVEESLKRLGVETVDMIYAHRVDPRVPIESTVKAMAELVAEGKALTLGLSECSAPALQRAHAVHPISAVQVEYSPFTLDIEHPTVGLLNMCRTLGVRVVAYSPLGRGLLTGAYKSPEDFEPGDIRRDIPRYQAGNFPNILALVDTLRSVGEAHSATPGQVALAWILAQGEEFIVIPGTSSVRNLDENWGALKVQLTPEEVALIRQKAGESGASDVLRNTPERLALSFQDSPPLEE</sequence>
<evidence type="ECO:0000256" key="1">
    <source>
        <dbReference type="ARBA" id="ARBA00023002"/>
    </source>
</evidence>
<dbReference type="FunCoup" id="A0A165GKV5">
    <property type="interactions" value="314"/>
</dbReference>